<feature type="region of interest" description="Disordered" evidence="1">
    <location>
        <begin position="1"/>
        <end position="49"/>
    </location>
</feature>
<dbReference type="NCBIfam" id="TIGR01484">
    <property type="entry name" value="HAD-SF-IIB"/>
    <property type="match status" value="1"/>
</dbReference>
<dbReference type="Gene3D" id="3.30.1240.10">
    <property type="match status" value="1"/>
</dbReference>
<feature type="compositionally biased region" description="Polar residues" evidence="1">
    <location>
        <begin position="1"/>
        <end position="11"/>
    </location>
</feature>
<dbReference type="InterPro" id="IPR036412">
    <property type="entry name" value="HAD-like_sf"/>
</dbReference>
<dbReference type="AlphaFoldDB" id="A0A4V4MMT3"/>
<dbReference type="EMBL" id="SPRO01000037">
    <property type="protein sequence ID" value="TIC28560.1"/>
    <property type="molecule type" value="Genomic_DNA"/>
</dbReference>
<dbReference type="GO" id="GO:0016791">
    <property type="term" value="F:phosphatase activity"/>
    <property type="evidence" value="ECO:0007669"/>
    <property type="project" value="TreeGrafter"/>
</dbReference>
<dbReference type="EMBL" id="SPRX01000015">
    <property type="protein sequence ID" value="TIC66702.1"/>
    <property type="molecule type" value="Genomic_DNA"/>
</dbReference>
<dbReference type="GO" id="GO:0000287">
    <property type="term" value="F:magnesium ion binding"/>
    <property type="evidence" value="ECO:0007669"/>
    <property type="project" value="TreeGrafter"/>
</dbReference>
<evidence type="ECO:0000313" key="7">
    <source>
        <dbReference type="Proteomes" id="UP000307169"/>
    </source>
</evidence>
<name>A0A4V4MMT3_9BASI</name>
<sequence length="346" mass="38329">MISSKPQQGQAESRFRRPSVNNLEKSLAEILKDQQASKESGERRVKPLPKPEDIKLILSDVDGTLLDDDHDVHPRTSEGIRYIRKNFPHIPFIPITGKQRVSCEHVAKCCGLEDMPSGCCHGSIIYNNEGKLESQVGIKPEVVVKVTEELIKENKSVFIYEHDSVHCVALEEHPSLNFYEITRGYDPSISDKRGTDYLERVAKGEVVVTKMFLPMEVSVVPGQMDHLNSIFKNGEDYRMTRALKDIIELIPAGIDKSVALAHFAKVYNVDPINIMTFGDGENDVGMFRASGMSVSMGNAMPMPAQNSDFSTVTNNEGGVGRFLDACFRPTYNPENSGTDSGYASAA</sequence>
<gene>
    <name evidence="5" type="ORF">E3Q01_01638</name>
    <name evidence="4" type="ORF">E3Q10_03062</name>
    <name evidence="3" type="ORF">E3Q17_00211</name>
    <name evidence="2" type="ORF">E3Q22_01957</name>
</gene>
<protein>
    <submittedName>
        <fullName evidence="3">HAD-like protein</fullName>
    </submittedName>
</protein>
<comment type="caution">
    <text evidence="3">The sequence shown here is derived from an EMBL/GenBank/DDBJ whole genome shotgun (WGS) entry which is preliminary data.</text>
</comment>
<dbReference type="PANTHER" id="PTHR10000:SF8">
    <property type="entry name" value="HAD SUPERFAMILY HYDROLASE-LIKE, TYPE 3"/>
    <property type="match status" value="1"/>
</dbReference>
<dbReference type="EMBL" id="SPRC01000016">
    <property type="protein sequence ID" value="TIB80436.1"/>
    <property type="molecule type" value="Genomic_DNA"/>
</dbReference>
<evidence type="ECO:0000313" key="4">
    <source>
        <dbReference type="EMBL" id="TIC28560.1"/>
    </source>
</evidence>
<dbReference type="Pfam" id="PF08282">
    <property type="entry name" value="Hydrolase_3"/>
    <property type="match status" value="1"/>
</dbReference>
<dbReference type="PANTHER" id="PTHR10000">
    <property type="entry name" value="PHOSPHOSERINE PHOSPHATASE"/>
    <property type="match status" value="1"/>
</dbReference>
<evidence type="ECO:0000313" key="2">
    <source>
        <dbReference type="EMBL" id="TIB80436.1"/>
    </source>
</evidence>
<accession>A0A4V4MMT3</accession>
<evidence type="ECO:0000313" key="3">
    <source>
        <dbReference type="EMBL" id="TIC04703.1"/>
    </source>
</evidence>
<reference evidence="6 7" key="1">
    <citation type="submission" date="2019-03" db="EMBL/GenBank/DDBJ databases">
        <title>Sequencing 25 genomes of Wallemia mellicola.</title>
        <authorList>
            <person name="Gostincar C."/>
        </authorList>
    </citation>
    <scope>NUCLEOTIDE SEQUENCE [LARGE SCALE GENOMIC DNA]</scope>
    <source>
        <strain evidence="3 7">EXF-1262</strain>
        <strain evidence="2 8">EXF-6152</strain>
        <strain evidence="5 9">EXF-757</strain>
        <strain evidence="4 6">EXF-8738</strain>
    </source>
</reference>
<organism evidence="3 7">
    <name type="scientific">Wallemia mellicola</name>
    <dbReference type="NCBI Taxonomy" id="1708541"/>
    <lineage>
        <taxon>Eukaryota</taxon>
        <taxon>Fungi</taxon>
        <taxon>Dikarya</taxon>
        <taxon>Basidiomycota</taxon>
        <taxon>Wallemiomycotina</taxon>
        <taxon>Wallemiomycetes</taxon>
        <taxon>Wallemiales</taxon>
        <taxon>Wallemiaceae</taxon>
        <taxon>Wallemia</taxon>
    </lineage>
</organism>
<evidence type="ECO:0000313" key="9">
    <source>
        <dbReference type="Proteomes" id="UP000310708"/>
    </source>
</evidence>
<dbReference type="Proteomes" id="UP000305647">
    <property type="component" value="Unassembled WGS sequence"/>
</dbReference>
<dbReference type="InterPro" id="IPR023214">
    <property type="entry name" value="HAD_sf"/>
</dbReference>
<proteinExistence type="predicted"/>
<dbReference type="Gene3D" id="3.40.50.1000">
    <property type="entry name" value="HAD superfamily/HAD-like"/>
    <property type="match status" value="1"/>
</dbReference>
<dbReference type="InterPro" id="IPR006379">
    <property type="entry name" value="HAD-SF_hydro_IIB"/>
</dbReference>
<evidence type="ECO:0000313" key="5">
    <source>
        <dbReference type="EMBL" id="TIC66702.1"/>
    </source>
</evidence>
<evidence type="ECO:0000313" key="6">
    <source>
        <dbReference type="Proteomes" id="UP000305647"/>
    </source>
</evidence>
<dbReference type="EMBL" id="SPRH01000002">
    <property type="protein sequence ID" value="TIC04703.1"/>
    <property type="molecule type" value="Genomic_DNA"/>
</dbReference>
<dbReference type="SUPFAM" id="SSF56784">
    <property type="entry name" value="HAD-like"/>
    <property type="match status" value="1"/>
</dbReference>
<dbReference type="Proteomes" id="UP000310708">
    <property type="component" value="Unassembled WGS sequence"/>
</dbReference>
<dbReference type="OMA" id="MIAYNGA"/>
<dbReference type="GO" id="GO:0005829">
    <property type="term" value="C:cytosol"/>
    <property type="evidence" value="ECO:0007669"/>
    <property type="project" value="TreeGrafter"/>
</dbReference>
<feature type="compositionally biased region" description="Basic and acidic residues" evidence="1">
    <location>
        <begin position="26"/>
        <end position="49"/>
    </location>
</feature>
<dbReference type="Proteomes" id="UP000307169">
    <property type="component" value="Unassembled WGS sequence"/>
</dbReference>
<dbReference type="Proteomes" id="UP000310685">
    <property type="component" value="Unassembled WGS sequence"/>
</dbReference>
<evidence type="ECO:0000313" key="8">
    <source>
        <dbReference type="Proteomes" id="UP000310685"/>
    </source>
</evidence>
<evidence type="ECO:0000256" key="1">
    <source>
        <dbReference type="SAM" id="MobiDB-lite"/>
    </source>
</evidence>